<evidence type="ECO:0000256" key="1">
    <source>
        <dbReference type="ARBA" id="ARBA00022801"/>
    </source>
</evidence>
<keyword evidence="2 4" id="KW-0326">Glycosidase</keyword>
<dbReference type="InterPro" id="IPR006047">
    <property type="entry name" value="GH13_cat_dom"/>
</dbReference>
<dbReference type="Gene3D" id="3.90.400.10">
    <property type="entry name" value="Oligo-1,6-glucosidase, Domain 2"/>
    <property type="match status" value="1"/>
</dbReference>
<dbReference type="CDD" id="cd11338">
    <property type="entry name" value="AmyAc_CMD"/>
    <property type="match status" value="1"/>
</dbReference>
<reference evidence="4 5" key="1">
    <citation type="submission" date="2017-01" db="EMBL/GenBank/DDBJ databases">
        <authorList>
            <person name="Erauso G."/>
        </authorList>
    </citation>
    <scope>NUCLEOTIDE SEQUENCE [LARGE SCALE GENOMIC DNA]</scope>
    <source>
        <strain evidence="4">MESINF1</strain>
    </source>
</reference>
<keyword evidence="5" id="KW-1185">Reference proteome</keyword>
<dbReference type="KEGG" id="minf:MESINF_0819"/>
<dbReference type="SMART" id="SM00642">
    <property type="entry name" value="Aamy"/>
    <property type="match status" value="1"/>
</dbReference>
<keyword evidence="1 4" id="KW-0378">Hydrolase</keyword>
<dbReference type="EC" id="3.2.1.54" evidence="4"/>
<dbReference type="RefSeq" id="WP_169698629.1">
    <property type="nucleotide sequence ID" value="NZ_LS974202.1"/>
</dbReference>
<dbReference type="InterPro" id="IPR013780">
    <property type="entry name" value="Glyco_hydro_b"/>
</dbReference>
<evidence type="ECO:0000259" key="3">
    <source>
        <dbReference type="SMART" id="SM00642"/>
    </source>
</evidence>
<protein>
    <submittedName>
        <fullName evidence="4">Cyclomaltodextrinase</fullName>
        <ecNumber evidence="4">3.2.1.54</ecNumber>
    </submittedName>
</protein>
<dbReference type="PANTHER" id="PTHR10357:SF210">
    <property type="entry name" value="MALTODEXTRIN GLUCOSIDASE"/>
    <property type="match status" value="1"/>
</dbReference>
<dbReference type="GO" id="GO:0005975">
    <property type="term" value="P:carbohydrate metabolic process"/>
    <property type="evidence" value="ECO:0007669"/>
    <property type="project" value="InterPro"/>
</dbReference>
<dbReference type="Gene3D" id="3.20.20.80">
    <property type="entry name" value="Glycosidases"/>
    <property type="match status" value="1"/>
</dbReference>
<dbReference type="Proteomes" id="UP000250796">
    <property type="component" value="Chromosome MESINF"/>
</dbReference>
<evidence type="ECO:0000256" key="2">
    <source>
        <dbReference type="ARBA" id="ARBA00023295"/>
    </source>
</evidence>
<name>A0A7Z7LE29_9BACT</name>
<evidence type="ECO:0000313" key="5">
    <source>
        <dbReference type="Proteomes" id="UP000250796"/>
    </source>
</evidence>
<organism evidence="4 5">
    <name type="scientific">Mesotoga infera</name>
    <dbReference type="NCBI Taxonomy" id="1236046"/>
    <lineage>
        <taxon>Bacteria</taxon>
        <taxon>Thermotogati</taxon>
        <taxon>Thermotogota</taxon>
        <taxon>Thermotogae</taxon>
        <taxon>Kosmotogales</taxon>
        <taxon>Kosmotogaceae</taxon>
        <taxon>Mesotoga</taxon>
    </lineage>
</organism>
<dbReference type="PANTHER" id="PTHR10357">
    <property type="entry name" value="ALPHA-AMYLASE FAMILY MEMBER"/>
    <property type="match status" value="1"/>
</dbReference>
<dbReference type="Gene3D" id="2.60.40.1180">
    <property type="entry name" value="Golgi alpha-mannosidase II"/>
    <property type="match status" value="1"/>
</dbReference>
<sequence>MQLKPPEWTSDAIIYQIFPDSFFNGEPYNDPPETLNWGASPERNRFYGGDLQGIIHKLDYLRKLGVNCIYLTPIFDAPSNHKYDTRNYFKVDDALGGDEALMELVEQVHARGMRILLDGVFNHCGVEHPFFIDATSRGKESRYWNWFHIDSIPVTESPEPNYRCFAGYGKMPEFDLSNPQVREYLLGVVRYWFEKADIDGWRLDTVEYLHPDFVRAVRETSKEMKPEAYVLGELLHLGTSWFKGGYLDGAMNYRLRKYLLSFFVFNNIDAKTFGEKLYVLRRSYPDWANYAMYNMIDSHDRPRITTLCNGKKEIVRLILLFLFAYPGVPAIYYGDEIGIEGGSDPDCRRSMIWDEKLWDRELLEFYKKLIELRKTSQALRKGVFIPGTADNGLFTFERGYGNERVVVCLNNSPVAVEYEIGKPYDILLSRSARIDTCTLLLDPYAFAVLRKTTENV</sequence>
<dbReference type="SUPFAM" id="SSF51011">
    <property type="entry name" value="Glycosyl hydrolase domain"/>
    <property type="match status" value="1"/>
</dbReference>
<dbReference type="SUPFAM" id="SSF51445">
    <property type="entry name" value="(Trans)glycosidases"/>
    <property type="match status" value="1"/>
</dbReference>
<evidence type="ECO:0000313" key="4">
    <source>
        <dbReference type="EMBL" id="SSC12268.1"/>
    </source>
</evidence>
<accession>A0A7Z7LE29</accession>
<dbReference type="AlphaFoldDB" id="A0A7Z7LE29"/>
<dbReference type="GO" id="GO:0047798">
    <property type="term" value="F:cyclomaltodextrinase activity"/>
    <property type="evidence" value="ECO:0007669"/>
    <property type="project" value="UniProtKB-EC"/>
</dbReference>
<dbReference type="InterPro" id="IPR017853">
    <property type="entry name" value="GH"/>
</dbReference>
<dbReference type="EMBL" id="LS974202">
    <property type="protein sequence ID" value="SSC12268.1"/>
    <property type="molecule type" value="Genomic_DNA"/>
</dbReference>
<proteinExistence type="predicted"/>
<dbReference type="InterPro" id="IPR045857">
    <property type="entry name" value="O16G_dom_2"/>
</dbReference>
<dbReference type="Pfam" id="PF00128">
    <property type="entry name" value="Alpha-amylase"/>
    <property type="match status" value="1"/>
</dbReference>
<feature type="domain" description="Glycosyl hydrolase family 13 catalytic" evidence="3">
    <location>
        <begin position="16"/>
        <end position="373"/>
    </location>
</feature>
<gene>
    <name evidence="4" type="ORF">MESINF_0819</name>
</gene>